<evidence type="ECO:0000313" key="4">
    <source>
        <dbReference type="EMBL" id="CAB4199880.1"/>
    </source>
</evidence>
<reference evidence="2" key="1">
    <citation type="submission" date="2020-05" db="EMBL/GenBank/DDBJ databases">
        <authorList>
            <person name="Chiriac C."/>
            <person name="Salcher M."/>
            <person name="Ghai R."/>
            <person name="Kavagutti S V."/>
        </authorList>
    </citation>
    <scope>NUCLEOTIDE SEQUENCE</scope>
</reference>
<keyword evidence="1" id="KW-0472">Membrane</keyword>
<dbReference type="EMBL" id="LR797291">
    <property type="protein sequence ID" value="CAB4199880.1"/>
    <property type="molecule type" value="Genomic_DNA"/>
</dbReference>
<organism evidence="2">
    <name type="scientific">uncultured Caudovirales phage</name>
    <dbReference type="NCBI Taxonomy" id="2100421"/>
    <lineage>
        <taxon>Viruses</taxon>
        <taxon>Duplodnaviria</taxon>
        <taxon>Heunggongvirae</taxon>
        <taxon>Uroviricota</taxon>
        <taxon>Caudoviricetes</taxon>
        <taxon>Peduoviridae</taxon>
        <taxon>Maltschvirus</taxon>
        <taxon>Maltschvirus maltsch</taxon>
    </lineage>
</organism>
<accession>A0A6J5PIX1</accession>
<sequence length="86" mass="10022">MTVVDRKPIRFWKAGLYGLVLMIFLYCLHLFTIWSGSAAPDPWLESSVPAHMAIAHWAAYFSVGPILFIAIAFLRNRWVIFRRKRI</sequence>
<dbReference type="EMBL" id="LR797404">
    <property type="protein sequence ID" value="CAB4214638.1"/>
    <property type="molecule type" value="Genomic_DNA"/>
</dbReference>
<feature type="transmembrane region" description="Helical" evidence="1">
    <location>
        <begin position="14"/>
        <end position="34"/>
    </location>
</feature>
<name>A0A6J5PIX1_9CAUD</name>
<evidence type="ECO:0000313" key="3">
    <source>
        <dbReference type="EMBL" id="CAB4184069.1"/>
    </source>
</evidence>
<proteinExistence type="predicted"/>
<feature type="transmembrane region" description="Helical" evidence="1">
    <location>
        <begin position="54"/>
        <end position="74"/>
    </location>
</feature>
<dbReference type="EMBL" id="LR797048">
    <property type="protein sequence ID" value="CAB4184069.1"/>
    <property type="molecule type" value="Genomic_DNA"/>
</dbReference>
<evidence type="ECO:0000313" key="2">
    <source>
        <dbReference type="EMBL" id="CAB4171709.1"/>
    </source>
</evidence>
<dbReference type="EMBL" id="LR796876">
    <property type="protein sequence ID" value="CAB4171709.1"/>
    <property type="molecule type" value="Genomic_DNA"/>
</dbReference>
<keyword evidence="1" id="KW-1133">Transmembrane helix</keyword>
<keyword evidence="1" id="KW-0812">Transmembrane</keyword>
<evidence type="ECO:0000313" key="5">
    <source>
        <dbReference type="EMBL" id="CAB4214638.1"/>
    </source>
</evidence>
<gene>
    <name evidence="3" type="ORF">UFOVP1097_23</name>
    <name evidence="4" type="ORF">UFOVP1349_17</name>
    <name evidence="5" type="ORF">UFOVP1456_54</name>
    <name evidence="2" type="ORF">UFOVP925_26</name>
</gene>
<evidence type="ECO:0000256" key="1">
    <source>
        <dbReference type="SAM" id="Phobius"/>
    </source>
</evidence>
<protein>
    <submittedName>
        <fullName evidence="2">Uncharacterized protein</fullName>
    </submittedName>
</protein>